<feature type="region of interest" description="Disordered" evidence="8">
    <location>
        <begin position="458"/>
        <end position="478"/>
    </location>
</feature>
<dbReference type="Gene3D" id="1.20.1600.10">
    <property type="entry name" value="Outer membrane efflux proteins (OEP)"/>
    <property type="match status" value="1"/>
</dbReference>
<keyword evidence="6" id="KW-0472">Membrane</keyword>
<dbReference type="Pfam" id="PF24125">
    <property type="entry name" value="Cds6_C"/>
    <property type="match status" value="1"/>
</dbReference>
<evidence type="ECO:0000256" key="9">
    <source>
        <dbReference type="SAM" id="SignalP"/>
    </source>
</evidence>
<dbReference type="RefSeq" id="WP_345927846.1">
    <property type="nucleotide sequence ID" value="NZ_JBDIVF010000004.1"/>
</dbReference>
<keyword evidence="5" id="KW-0812">Transmembrane</keyword>
<sequence>MIKPLVLSLMLIGSAQAATLAEIAERAMARNPDLQIRIHDYNAAGSEQDAARGALRPRLDLEAYGGRDRYDPTPGTSNYFNHPGASLQLRQLLFDGGAASGDVRRLGYAKATRYFELLQATDDIALEAARSYLDVLRYRQLTRQSQENWAVHKEIYEQLASKVQAGVGRRVDLEQASGRLALAQSNWLTDTSNLHDVSARFERVVGEVPPELGVPPDLTRHLPEDAQILNEALRANPSFLASVANLRAARAQKDVRRAAKSPVVEFRASAGSERNRNGIDGNYGSGAVQIVMNYNLYRGGADSARVSQAEELYQTALQMREKACRDIRQTTTIAWTNVRKLREQLRYLDQHLLATEKARDAYRQQFDIGQRSLLDLLDTENELFQARRAYANAQYDLRLAEYQVLSSSHRLLPGLGLAPRLDSFPELDAAGSDDAVARCGTDLPSYEALDLQAAMAGHTPHQVPPAPAPVPAAPPKPAATLPSVPEKCSFAVLDWAAAWSAKDLDRYLSFYSKDFKPRTVKDQSGWRKLRAERLNKNFISVKLQDINFKMISPELCEVNLQQVYRSSDFNHEGPKTLVLKLEGEDWKIVEEVAPGTSGTN</sequence>
<dbReference type="EMBL" id="JBEWLZ010000006">
    <property type="protein sequence ID" value="MET1490511.1"/>
    <property type="molecule type" value="Genomic_DNA"/>
</dbReference>
<evidence type="ECO:0000256" key="3">
    <source>
        <dbReference type="ARBA" id="ARBA00022448"/>
    </source>
</evidence>
<evidence type="ECO:0000259" key="10">
    <source>
        <dbReference type="Pfam" id="PF24125"/>
    </source>
</evidence>
<accession>A0ABV2CRG7</accession>
<dbReference type="Proteomes" id="UP001548590">
    <property type="component" value="Unassembled WGS sequence"/>
</dbReference>
<evidence type="ECO:0000256" key="6">
    <source>
        <dbReference type="ARBA" id="ARBA00023136"/>
    </source>
</evidence>
<gene>
    <name evidence="11" type="ORF">ABVT11_11810</name>
</gene>
<evidence type="ECO:0000313" key="12">
    <source>
        <dbReference type="Proteomes" id="UP001548590"/>
    </source>
</evidence>
<dbReference type="SUPFAM" id="SSF56954">
    <property type="entry name" value="Outer membrane efflux proteins (OEP)"/>
    <property type="match status" value="1"/>
</dbReference>
<feature type="signal peptide" evidence="9">
    <location>
        <begin position="1"/>
        <end position="17"/>
    </location>
</feature>
<comment type="subcellular location">
    <subcellularLocation>
        <location evidence="1">Cell outer membrane</location>
    </subcellularLocation>
</comment>
<evidence type="ECO:0000313" key="11">
    <source>
        <dbReference type="EMBL" id="MET1490511.1"/>
    </source>
</evidence>
<keyword evidence="3" id="KW-0813">Transport</keyword>
<evidence type="ECO:0000256" key="4">
    <source>
        <dbReference type="ARBA" id="ARBA00022452"/>
    </source>
</evidence>
<dbReference type="InterPro" id="IPR032710">
    <property type="entry name" value="NTF2-like_dom_sf"/>
</dbReference>
<dbReference type="Pfam" id="PF02321">
    <property type="entry name" value="OEP"/>
    <property type="match status" value="2"/>
</dbReference>
<dbReference type="SUPFAM" id="SSF54427">
    <property type="entry name" value="NTF2-like"/>
    <property type="match status" value="1"/>
</dbReference>
<evidence type="ECO:0000256" key="2">
    <source>
        <dbReference type="ARBA" id="ARBA00007613"/>
    </source>
</evidence>
<dbReference type="Gene3D" id="3.10.450.50">
    <property type="match status" value="1"/>
</dbReference>
<comment type="caution">
    <text evidence="11">The sequence shown here is derived from an EMBL/GenBank/DDBJ whole genome shotgun (WGS) entry which is preliminary data.</text>
</comment>
<name>A0ABV2CRG7_9RHOO</name>
<dbReference type="PANTHER" id="PTHR30026">
    <property type="entry name" value="OUTER MEMBRANE PROTEIN TOLC"/>
    <property type="match status" value="1"/>
</dbReference>
<reference evidence="11 12" key="1">
    <citation type="submission" date="2024-07" db="EMBL/GenBank/DDBJ databases">
        <title>Uliginosibacterium paludis KCTC:42655.</title>
        <authorList>
            <person name="Kim M.K."/>
        </authorList>
    </citation>
    <scope>NUCLEOTIDE SEQUENCE [LARGE SCALE GENOMIC DNA]</scope>
    <source>
        <strain evidence="11 12">KCTC 42655</strain>
    </source>
</reference>
<evidence type="ECO:0000256" key="7">
    <source>
        <dbReference type="ARBA" id="ARBA00023237"/>
    </source>
</evidence>
<feature type="domain" description="Cds6 C-terminal" evidence="10">
    <location>
        <begin position="492"/>
        <end position="591"/>
    </location>
</feature>
<evidence type="ECO:0000256" key="1">
    <source>
        <dbReference type="ARBA" id="ARBA00004442"/>
    </source>
</evidence>
<evidence type="ECO:0000256" key="5">
    <source>
        <dbReference type="ARBA" id="ARBA00022692"/>
    </source>
</evidence>
<dbReference type="InterPro" id="IPR010130">
    <property type="entry name" value="T1SS_OMP_TolC"/>
</dbReference>
<proteinExistence type="inferred from homology"/>
<keyword evidence="9" id="KW-0732">Signal</keyword>
<keyword evidence="7" id="KW-0998">Cell outer membrane</keyword>
<feature type="compositionally biased region" description="Pro residues" evidence="8">
    <location>
        <begin position="462"/>
        <end position="477"/>
    </location>
</feature>
<dbReference type="InterPro" id="IPR056203">
    <property type="entry name" value="Cds6_C"/>
</dbReference>
<dbReference type="InterPro" id="IPR003423">
    <property type="entry name" value="OMP_efflux"/>
</dbReference>
<comment type="similarity">
    <text evidence="2">Belongs to the outer membrane factor (OMF) (TC 1.B.17) family.</text>
</comment>
<protein>
    <submittedName>
        <fullName evidence="11">TolC family outer membrane protein</fullName>
    </submittedName>
</protein>
<dbReference type="NCBIfam" id="TIGR01844">
    <property type="entry name" value="type_I_sec_TolC"/>
    <property type="match status" value="1"/>
</dbReference>
<organism evidence="11 12">
    <name type="scientific">Uliginosibacterium paludis</name>
    <dbReference type="NCBI Taxonomy" id="1615952"/>
    <lineage>
        <taxon>Bacteria</taxon>
        <taxon>Pseudomonadati</taxon>
        <taxon>Pseudomonadota</taxon>
        <taxon>Betaproteobacteria</taxon>
        <taxon>Rhodocyclales</taxon>
        <taxon>Zoogloeaceae</taxon>
        <taxon>Uliginosibacterium</taxon>
    </lineage>
</organism>
<keyword evidence="4" id="KW-1134">Transmembrane beta strand</keyword>
<feature type="chain" id="PRO_5046357379" evidence="9">
    <location>
        <begin position="18"/>
        <end position="600"/>
    </location>
</feature>
<dbReference type="InterPro" id="IPR051906">
    <property type="entry name" value="TolC-like"/>
</dbReference>
<keyword evidence="12" id="KW-1185">Reference proteome</keyword>
<evidence type="ECO:0000256" key="8">
    <source>
        <dbReference type="SAM" id="MobiDB-lite"/>
    </source>
</evidence>
<dbReference type="PANTHER" id="PTHR30026:SF22">
    <property type="entry name" value="OUTER MEMBRANE EFFLUX PROTEIN"/>
    <property type="match status" value="1"/>
</dbReference>